<name>A0AAW0D3J7_9AGAR</name>
<dbReference type="EMBL" id="JAYKXP010000024">
    <property type="protein sequence ID" value="KAK7045517.1"/>
    <property type="molecule type" value="Genomic_DNA"/>
</dbReference>
<sequence>MPHREYSCGTTGGRPPRKQMQISVPTDNHESGEDVRTDEETGHRTDAGASTGEDTSTEEVSTDEDEAPPNIPSRSLRRQGALDGPAFAAVIRNARNGPVFNSGTISGTPASSTASTAVSLAKKSPKLPEAVVGQAVQRYSELRLSMPRYNELRFSMPGLAYSERKRLALNPRDVPRRPSHPAPVANPGIVRVANDNASASADNNALIEQGWDRLREYHRRQRMIARMKARRGDA</sequence>
<evidence type="ECO:0000256" key="1">
    <source>
        <dbReference type="SAM" id="MobiDB-lite"/>
    </source>
</evidence>
<accession>A0AAW0D3J7</accession>
<reference evidence="2 3" key="1">
    <citation type="submission" date="2024-01" db="EMBL/GenBank/DDBJ databases">
        <title>A draft genome for a cacao thread blight-causing isolate of Paramarasmius palmivorus.</title>
        <authorList>
            <person name="Baruah I.K."/>
            <person name="Bukari Y."/>
            <person name="Amoako-Attah I."/>
            <person name="Meinhardt L.W."/>
            <person name="Bailey B.A."/>
            <person name="Cohen S.P."/>
        </authorList>
    </citation>
    <scope>NUCLEOTIDE SEQUENCE [LARGE SCALE GENOMIC DNA]</scope>
    <source>
        <strain evidence="2 3">GH-12</strain>
    </source>
</reference>
<gene>
    <name evidence="2" type="ORF">VNI00_007349</name>
</gene>
<feature type="compositionally biased region" description="Acidic residues" evidence="1">
    <location>
        <begin position="55"/>
        <end position="67"/>
    </location>
</feature>
<feature type="compositionally biased region" description="Basic and acidic residues" evidence="1">
    <location>
        <begin position="27"/>
        <end position="46"/>
    </location>
</feature>
<keyword evidence="3" id="KW-1185">Reference proteome</keyword>
<proteinExistence type="predicted"/>
<protein>
    <submittedName>
        <fullName evidence="2">Uncharacterized protein</fullName>
    </submittedName>
</protein>
<comment type="caution">
    <text evidence="2">The sequence shown here is derived from an EMBL/GenBank/DDBJ whole genome shotgun (WGS) entry which is preliminary data.</text>
</comment>
<organism evidence="2 3">
    <name type="scientific">Paramarasmius palmivorus</name>
    <dbReference type="NCBI Taxonomy" id="297713"/>
    <lineage>
        <taxon>Eukaryota</taxon>
        <taxon>Fungi</taxon>
        <taxon>Dikarya</taxon>
        <taxon>Basidiomycota</taxon>
        <taxon>Agaricomycotina</taxon>
        <taxon>Agaricomycetes</taxon>
        <taxon>Agaricomycetidae</taxon>
        <taxon>Agaricales</taxon>
        <taxon>Marasmiineae</taxon>
        <taxon>Marasmiaceae</taxon>
        <taxon>Paramarasmius</taxon>
    </lineage>
</organism>
<dbReference type="AlphaFoldDB" id="A0AAW0D3J7"/>
<evidence type="ECO:0000313" key="2">
    <source>
        <dbReference type="EMBL" id="KAK7045517.1"/>
    </source>
</evidence>
<evidence type="ECO:0000313" key="3">
    <source>
        <dbReference type="Proteomes" id="UP001383192"/>
    </source>
</evidence>
<dbReference type="Proteomes" id="UP001383192">
    <property type="component" value="Unassembled WGS sequence"/>
</dbReference>
<feature type="region of interest" description="Disordered" evidence="1">
    <location>
        <begin position="1"/>
        <end position="79"/>
    </location>
</feature>